<keyword evidence="7" id="KW-0997">Cell inner membrane</keyword>
<dbReference type="GO" id="GO:0006970">
    <property type="term" value="P:response to osmotic stress"/>
    <property type="evidence" value="ECO:0007669"/>
    <property type="project" value="UniProtKB-ARBA"/>
</dbReference>
<evidence type="ECO:0000256" key="5">
    <source>
        <dbReference type="ARBA" id="ARBA00051811"/>
    </source>
</evidence>
<dbReference type="FunFam" id="3.40.50.300:FF:000201">
    <property type="entry name" value="Glycine betaine/L-proline ABC transporter ATP-binding protein"/>
    <property type="match status" value="1"/>
</dbReference>
<evidence type="ECO:0000256" key="7">
    <source>
        <dbReference type="RuleBase" id="RU369116"/>
    </source>
</evidence>
<dbReference type="InterPro" id="IPR005892">
    <property type="entry name" value="Gly-betaine_transp_ATP-bd"/>
</dbReference>
<dbReference type="GO" id="GO:0015418">
    <property type="term" value="F:ABC-type quaternary ammonium compound transporting activity"/>
    <property type="evidence" value="ECO:0007669"/>
    <property type="project" value="UniProtKB-EC"/>
</dbReference>
<dbReference type="AlphaFoldDB" id="A0A7W6HFX1"/>
<dbReference type="Proteomes" id="UP000588647">
    <property type="component" value="Unassembled WGS sequence"/>
</dbReference>
<comment type="subunit">
    <text evidence="6">The complex is probably composed of two ATP-binding proteins (TmoW), two transmembrane proteins (TmoV) and a solute-binding protein (TmoX).</text>
</comment>
<dbReference type="PROSITE" id="PS00211">
    <property type="entry name" value="ABC_TRANSPORTER_1"/>
    <property type="match status" value="1"/>
</dbReference>
<feature type="domain" description="ABC transporter" evidence="8">
    <location>
        <begin position="30"/>
        <end position="266"/>
    </location>
</feature>
<evidence type="ECO:0000256" key="1">
    <source>
        <dbReference type="ARBA" id="ARBA00005417"/>
    </source>
</evidence>
<accession>A0A7W6HFX1</accession>
<keyword evidence="3 7" id="KW-0547">Nucleotide-binding</keyword>
<proteinExistence type="inferred from homology"/>
<evidence type="ECO:0000256" key="4">
    <source>
        <dbReference type="ARBA" id="ARBA00022840"/>
    </source>
</evidence>
<dbReference type="CDD" id="cd03294">
    <property type="entry name" value="ABC_Pro_Gly_Betaine"/>
    <property type="match status" value="1"/>
</dbReference>
<comment type="similarity">
    <text evidence="1 7">Belongs to the ABC transporter superfamily.</text>
</comment>
<dbReference type="GO" id="GO:0005886">
    <property type="term" value="C:plasma membrane"/>
    <property type="evidence" value="ECO:0007669"/>
    <property type="project" value="UniProtKB-SubCell"/>
</dbReference>
<dbReference type="GO" id="GO:0031460">
    <property type="term" value="P:glycine betaine transport"/>
    <property type="evidence" value="ECO:0007669"/>
    <property type="project" value="InterPro"/>
</dbReference>
<evidence type="ECO:0000256" key="6">
    <source>
        <dbReference type="ARBA" id="ARBA00061968"/>
    </source>
</evidence>
<sequence>MAHDKLSVRNLTKIFGTDPQHALRMLKDGSAKEAIFRETGSVVGVHDVSFDIKAGQIFVVMGLSGSGKSTLIRMLNGLIKPTSGEVLIDGENVANRSDAEIVRIRREKIAMVFQHFALFPHKTVIDNVAYGLKVKGTDAAIRHARALEALERVGLSAYAKSYPEQLSGGMQQRVGLARALAADVDILLMDEPFGALDPLIRRDMQEELLRIQQSLNKTIVFITHDLNEALMLGDRIAIMKGGRFVQVGTAEEIVGAPADDYVAAFTQDIDRSRVFSTMRVAEPAHALEAGTDTRETALAAMRSLGRDALYLVKAGLPLGVVTHRGLSDESTVGQSLEQAARKDFPRTSGDAPIYTLYPLACQGVPIAVVDDDDRLIGIVEPGAICREVGNERDRTGADAAPPLPAGSAALAAGRQPLAASLQEGAH</sequence>
<dbReference type="PROSITE" id="PS50893">
    <property type="entry name" value="ABC_TRANSPORTER_2"/>
    <property type="match status" value="1"/>
</dbReference>
<dbReference type="GO" id="GO:0006865">
    <property type="term" value="P:amino acid transport"/>
    <property type="evidence" value="ECO:0007669"/>
    <property type="project" value="UniProtKB-UniRule"/>
</dbReference>
<evidence type="ECO:0000259" key="8">
    <source>
        <dbReference type="PROSITE" id="PS50893"/>
    </source>
</evidence>
<dbReference type="EC" id="7.6.2.9" evidence="7"/>
<evidence type="ECO:0000313" key="10">
    <source>
        <dbReference type="Proteomes" id="UP000588647"/>
    </source>
</evidence>
<dbReference type="PANTHER" id="PTHR43869">
    <property type="entry name" value="GLYCINE BETAINE/PROLINE BETAINE TRANSPORT SYSTEM ATP-BINDING PROTEIN PROV"/>
    <property type="match status" value="1"/>
</dbReference>
<keyword evidence="7" id="KW-0472">Membrane</keyword>
<reference evidence="9 10" key="1">
    <citation type="submission" date="2020-08" db="EMBL/GenBank/DDBJ databases">
        <title>Genomic Encyclopedia of Type Strains, Phase IV (KMG-IV): sequencing the most valuable type-strain genomes for metagenomic binning, comparative biology and taxonomic classification.</title>
        <authorList>
            <person name="Goeker M."/>
        </authorList>
    </citation>
    <scope>NUCLEOTIDE SEQUENCE [LARGE SCALE GENOMIC DNA]</scope>
    <source>
        <strain evidence="9 10">DSM 103570</strain>
    </source>
</reference>
<dbReference type="EMBL" id="JACIEM010000004">
    <property type="protein sequence ID" value="MBB4004387.1"/>
    <property type="molecule type" value="Genomic_DNA"/>
</dbReference>
<dbReference type="RefSeq" id="WP_246368110.1">
    <property type="nucleotide sequence ID" value="NZ_JAAAMM010000004.1"/>
</dbReference>
<gene>
    <name evidence="9" type="ORF">GGR03_003475</name>
</gene>
<evidence type="ECO:0000313" key="9">
    <source>
        <dbReference type="EMBL" id="MBB4004387.1"/>
    </source>
</evidence>
<comment type="subunit">
    <text evidence="7">The complex is probably composed of two ATP-binding proteins, two transmembrane proteins and a solute-binding protein.</text>
</comment>
<evidence type="ECO:0000256" key="3">
    <source>
        <dbReference type="ARBA" id="ARBA00022741"/>
    </source>
</evidence>
<protein>
    <recommendedName>
        <fullName evidence="7">Quaternary amine transport ATP-binding protein</fullName>
        <ecNumber evidence="7">7.6.2.9</ecNumber>
    </recommendedName>
</protein>
<dbReference type="NCBIfam" id="TIGR01186">
    <property type="entry name" value="proV"/>
    <property type="match status" value="1"/>
</dbReference>
<dbReference type="SUPFAM" id="SSF54631">
    <property type="entry name" value="CBS-domain pair"/>
    <property type="match status" value="1"/>
</dbReference>
<organism evidence="9 10">
    <name type="scientific">Aurantimonas endophytica</name>
    <dbReference type="NCBI Taxonomy" id="1522175"/>
    <lineage>
        <taxon>Bacteria</taxon>
        <taxon>Pseudomonadati</taxon>
        <taxon>Pseudomonadota</taxon>
        <taxon>Alphaproteobacteria</taxon>
        <taxon>Hyphomicrobiales</taxon>
        <taxon>Aurantimonadaceae</taxon>
        <taxon>Aurantimonas</taxon>
    </lineage>
</organism>
<comment type="caution">
    <text evidence="9">The sequence shown here is derived from an EMBL/GenBank/DDBJ whole genome shotgun (WGS) entry which is preliminary data.</text>
</comment>
<keyword evidence="10" id="KW-1185">Reference proteome</keyword>
<dbReference type="GO" id="GO:0016887">
    <property type="term" value="F:ATP hydrolysis activity"/>
    <property type="evidence" value="ECO:0007669"/>
    <property type="project" value="UniProtKB-UniRule"/>
</dbReference>
<comment type="catalytic activity">
    <reaction evidence="5">
        <text>a quaternary ammonium(out) + ATP + H2O = a quaternary ammonium(in) + ADP + phosphate + H(+)</text>
        <dbReference type="Rhea" id="RHEA:11036"/>
        <dbReference type="ChEBI" id="CHEBI:15377"/>
        <dbReference type="ChEBI" id="CHEBI:15378"/>
        <dbReference type="ChEBI" id="CHEBI:30616"/>
        <dbReference type="ChEBI" id="CHEBI:35267"/>
        <dbReference type="ChEBI" id="CHEBI:43474"/>
        <dbReference type="ChEBI" id="CHEBI:456216"/>
        <dbReference type="EC" id="7.6.2.9"/>
    </reaction>
    <physiologicalReaction direction="left-to-right" evidence="5">
        <dbReference type="Rhea" id="RHEA:11037"/>
    </physiologicalReaction>
</comment>
<dbReference type="Pfam" id="PF00005">
    <property type="entry name" value="ABC_tran"/>
    <property type="match status" value="1"/>
</dbReference>
<name>A0A7W6HFX1_9HYPH</name>
<dbReference type="InterPro" id="IPR027417">
    <property type="entry name" value="P-loop_NTPase"/>
</dbReference>
<keyword evidence="4 7" id="KW-0067">ATP-binding</keyword>
<dbReference type="InterPro" id="IPR051921">
    <property type="entry name" value="ABC_osmolyte_uptake_ATP-bind"/>
</dbReference>
<dbReference type="SUPFAM" id="SSF52540">
    <property type="entry name" value="P-loop containing nucleoside triphosphate hydrolases"/>
    <property type="match status" value="1"/>
</dbReference>
<comment type="subcellular location">
    <subcellularLocation>
        <location evidence="7">Cell inner membrane</location>
        <topology evidence="7">Peripheral membrane protein</topology>
    </subcellularLocation>
</comment>
<dbReference type="InterPro" id="IPR003593">
    <property type="entry name" value="AAA+_ATPase"/>
</dbReference>
<evidence type="ECO:0000256" key="2">
    <source>
        <dbReference type="ARBA" id="ARBA00022448"/>
    </source>
</evidence>
<dbReference type="SMART" id="SM00382">
    <property type="entry name" value="AAA"/>
    <property type="match status" value="1"/>
</dbReference>
<dbReference type="GO" id="GO:0005524">
    <property type="term" value="F:ATP binding"/>
    <property type="evidence" value="ECO:0007669"/>
    <property type="project" value="UniProtKB-UniRule"/>
</dbReference>
<keyword evidence="7" id="KW-1003">Cell membrane</keyword>
<dbReference type="PANTHER" id="PTHR43869:SF1">
    <property type="entry name" value="GLYCINE BETAINE_PROLINE BETAINE TRANSPORT SYSTEM ATP-BINDING PROTEIN PROV"/>
    <property type="match status" value="1"/>
</dbReference>
<dbReference type="InterPro" id="IPR017871">
    <property type="entry name" value="ABC_transporter-like_CS"/>
</dbReference>
<dbReference type="Gene3D" id="3.40.50.300">
    <property type="entry name" value="P-loop containing nucleotide triphosphate hydrolases"/>
    <property type="match status" value="1"/>
</dbReference>
<dbReference type="InterPro" id="IPR046342">
    <property type="entry name" value="CBS_dom_sf"/>
</dbReference>
<keyword evidence="2 7" id="KW-0813">Transport</keyword>
<dbReference type="InterPro" id="IPR003439">
    <property type="entry name" value="ABC_transporter-like_ATP-bd"/>
</dbReference>